<keyword evidence="3 7" id="KW-0812">Transmembrane</keyword>
<comment type="subcellular location">
    <subcellularLocation>
        <location evidence="1">Cell membrane</location>
        <topology evidence="1">Multi-pass membrane protein</topology>
    </subcellularLocation>
</comment>
<feature type="domain" description="MacB-like periplasmic core" evidence="9">
    <location>
        <begin position="17"/>
        <end position="230"/>
    </location>
</feature>
<protein>
    <submittedName>
        <fullName evidence="10">ABC transporter permease</fullName>
    </submittedName>
</protein>
<evidence type="ECO:0000259" key="8">
    <source>
        <dbReference type="Pfam" id="PF02687"/>
    </source>
</evidence>
<dbReference type="InterPro" id="IPR050250">
    <property type="entry name" value="Macrolide_Exporter_MacB"/>
</dbReference>
<feature type="transmembrane region" description="Helical" evidence="7">
    <location>
        <begin position="488"/>
        <end position="509"/>
    </location>
</feature>
<reference evidence="11" key="1">
    <citation type="journal article" date="2019" name="Int. J. Syst. Evol. Microbiol.">
        <title>The Global Catalogue of Microorganisms (GCM) 10K type strain sequencing project: providing services to taxonomists for standard genome sequencing and annotation.</title>
        <authorList>
            <consortium name="The Broad Institute Genomics Platform"/>
            <consortium name="The Broad Institute Genome Sequencing Center for Infectious Disease"/>
            <person name="Wu L."/>
            <person name="Ma J."/>
        </authorList>
    </citation>
    <scope>NUCLEOTIDE SEQUENCE [LARGE SCALE GENOMIC DNA]</scope>
    <source>
        <strain evidence="11">JCM 9377</strain>
    </source>
</reference>
<feature type="transmembrane region" description="Helical" evidence="7">
    <location>
        <begin position="262"/>
        <end position="287"/>
    </location>
</feature>
<dbReference type="InterPro" id="IPR025857">
    <property type="entry name" value="MacB_PCD"/>
</dbReference>
<organism evidence="10 11">
    <name type="scientific">Actinocorallia longicatena</name>
    <dbReference type="NCBI Taxonomy" id="111803"/>
    <lineage>
        <taxon>Bacteria</taxon>
        <taxon>Bacillati</taxon>
        <taxon>Actinomycetota</taxon>
        <taxon>Actinomycetes</taxon>
        <taxon>Streptosporangiales</taxon>
        <taxon>Thermomonosporaceae</taxon>
        <taxon>Actinocorallia</taxon>
    </lineage>
</organism>
<feature type="domain" description="MacB-like periplasmic core" evidence="9">
    <location>
        <begin position="488"/>
        <end position="672"/>
    </location>
</feature>
<gene>
    <name evidence="10" type="ORF">GCM10010468_18380</name>
</gene>
<evidence type="ECO:0000256" key="6">
    <source>
        <dbReference type="ARBA" id="ARBA00038076"/>
    </source>
</evidence>
<evidence type="ECO:0000256" key="3">
    <source>
        <dbReference type="ARBA" id="ARBA00022692"/>
    </source>
</evidence>
<evidence type="ECO:0000256" key="5">
    <source>
        <dbReference type="ARBA" id="ARBA00023136"/>
    </source>
</evidence>
<keyword evidence="5 7" id="KW-0472">Membrane</keyword>
<feature type="transmembrane region" description="Helical" evidence="7">
    <location>
        <begin position="762"/>
        <end position="786"/>
    </location>
</feature>
<dbReference type="InterPro" id="IPR003838">
    <property type="entry name" value="ABC3_permease_C"/>
</dbReference>
<proteinExistence type="inferred from homology"/>
<dbReference type="Pfam" id="PF02687">
    <property type="entry name" value="FtsX"/>
    <property type="match status" value="2"/>
</dbReference>
<dbReference type="PANTHER" id="PTHR30572">
    <property type="entry name" value="MEMBRANE COMPONENT OF TRANSPORTER-RELATED"/>
    <property type="match status" value="1"/>
</dbReference>
<feature type="transmembrane region" description="Helical" evidence="7">
    <location>
        <begin position="308"/>
        <end position="336"/>
    </location>
</feature>
<accession>A0ABP6Q4B2</accession>
<sequence length="838" mass="88319">MTKVTLRNLAAHKLRLVLTALSVILGVAFVAGTLTFTDTVTKSFDDLVGSFGKNTSAVVRAKKVLEGEGQGDFKTGVVIPQATVDTVSRLAGVQTVWPQVQGYAAIIDKDNKLVGGGGPPQFGLNWTEDGDRSITEGRTPNAPSEVALDTKTAKKAGYKLGDQVKIQFLGSIQPFTVVGIVGGNNLGATLTYFDTATAQKLLLKPGEFSSISVKAKDGVNEQQVVDQIKPVLPAQLEAVTGEKIREENKQSFDEFLSFMRPFLLAFAFVSIIVGSFNIFNTFSMLVAQRTRELALLRAVGASRRQVTRAVLGEAVAVGLVGSTLGLGLGLGLAALLKTIFGSFGLELGGGLSVTPMTVVAAYLVGIVVTCVAAYFPARRAAKIPPVAAMRDDVGIPQRSLRIRAVIGSVVAVAGAALMSLALSGNAGNTQETLSILGLGVLLVWLAAAMLAAVIGKPVVRFLAGYYPKVFGVAGRMAKENPGRNPRRTAVTAVALMIGLSLVTTVNVIGSSLSASIADTVGKEFGVDYTVASSNANVPLNKDLISQVEKLKDVDKAVEIGLGTFKSGKDNHGYATGNPAELLSVVNSKVIAGTSDTGADGVLLSEDQAESDKLTVGSVFPAIFPDGKTENLTVKGIYPKSQLLGSVVLSPDVWKAHTTDPLPFMVAVKTSKAGDDFRKSLDAVAKPFPGVDVQDQSDLKQQVQSALNLATTFFTMMLALSIIIAVFGVINTIVLSVTERTRELGLLRAVGLSRRQMRRMVRLESVAIALFGGLLGVGLGLGFGIAIQHSSGDNMQVLAIPYFWVVFWIVFSVVIGILASLWPAWRAGKMDILKAIATQ</sequence>
<feature type="transmembrane region" description="Helical" evidence="7">
    <location>
        <begin position="712"/>
        <end position="737"/>
    </location>
</feature>
<dbReference type="Pfam" id="PF12704">
    <property type="entry name" value="MacB_PCD"/>
    <property type="match status" value="2"/>
</dbReference>
<dbReference type="EMBL" id="BAAAUV010000004">
    <property type="protein sequence ID" value="GAA3204028.1"/>
    <property type="molecule type" value="Genomic_DNA"/>
</dbReference>
<dbReference type="RefSeq" id="WP_344824709.1">
    <property type="nucleotide sequence ID" value="NZ_BAAAUV010000004.1"/>
</dbReference>
<feature type="domain" description="ABC3 transporter permease C-terminal" evidence="8">
    <location>
        <begin position="715"/>
        <end position="830"/>
    </location>
</feature>
<feature type="transmembrane region" description="Helical" evidence="7">
    <location>
        <begin position="404"/>
        <end position="423"/>
    </location>
</feature>
<keyword evidence="2" id="KW-1003">Cell membrane</keyword>
<evidence type="ECO:0000313" key="11">
    <source>
        <dbReference type="Proteomes" id="UP001501237"/>
    </source>
</evidence>
<dbReference type="Proteomes" id="UP001501237">
    <property type="component" value="Unassembled WGS sequence"/>
</dbReference>
<feature type="transmembrane region" description="Helical" evidence="7">
    <location>
        <begin position="435"/>
        <end position="454"/>
    </location>
</feature>
<feature type="transmembrane region" description="Helical" evidence="7">
    <location>
        <begin position="798"/>
        <end position="824"/>
    </location>
</feature>
<evidence type="ECO:0000256" key="1">
    <source>
        <dbReference type="ARBA" id="ARBA00004651"/>
    </source>
</evidence>
<evidence type="ECO:0000256" key="2">
    <source>
        <dbReference type="ARBA" id="ARBA00022475"/>
    </source>
</evidence>
<keyword evidence="4 7" id="KW-1133">Transmembrane helix</keyword>
<comment type="similarity">
    <text evidence="6">Belongs to the ABC-4 integral membrane protein family.</text>
</comment>
<keyword evidence="11" id="KW-1185">Reference proteome</keyword>
<evidence type="ECO:0000313" key="10">
    <source>
        <dbReference type="EMBL" id="GAA3204028.1"/>
    </source>
</evidence>
<evidence type="ECO:0000256" key="7">
    <source>
        <dbReference type="SAM" id="Phobius"/>
    </source>
</evidence>
<comment type="caution">
    <text evidence="10">The sequence shown here is derived from an EMBL/GenBank/DDBJ whole genome shotgun (WGS) entry which is preliminary data.</text>
</comment>
<dbReference type="PANTHER" id="PTHR30572:SF4">
    <property type="entry name" value="ABC TRANSPORTER PERMEASE YTRF"/>
    <property type="match status" value="1"/>
</dbReference>
<feature type="transmembrane region" description="Helical" evidence="7">
    <location>
        <begin position="356"/>
        <end position="375"/>
    </location>
</feature>
<evidence type="ECO:0000256" key="4">
    <source>
        <dbReference type="ARBA" id="ARBA00022989"/>
    </source>
</evidence>
<feature type="domain" description="ABC3 transporter permease C-terminal" evidence="8">
    <location>
        <begin position="265"/>
        <end position="385"/>
    </location>
</feature>
<name>A0ABP6Q4B2_9ACTN</name>
<evidence type="ECO:0000259" key="9">
    <source>
        <dbReference type="Pfam" id="PF12704"/>
    </source>
</evidence>